<evidence type="ECO:0000313" key="3">
    <source>
        <dbReference type="Proteomes" id="UP000294621"/>
    </source>
</evidence>
<feature type="transmembrane region" description="Helical" evidence="1">
    <location>
        <begin position="197"/>
        <end position="217"/>
    </location>
</feature>
<keyword evidence="1" id="KW-1133">Transmembrane helix</keyword>
<dbReference type="AlphaFoldDB" id="A0A4R5XLA2"/>
<dbReference type="EMBL" id="SMZQ01000017">
    <property type="protein sequence ID" value="TDL32123.1"/>
    <property type="molecule type" value="Genomic_DNA"/>
</dbReference>
<dbReference type="InterPro" id="IPR032479">
    <property type="entry name" value="DUF5058"/>
</dbReference>
<comment type="caution">
    <text evidence="2">The sequence shown here is derived from an EMBL/GenBank/DDBJ whole genome shotgun (WGS) entry which is preliminary data.</text>
</comment>
<accession>A0A4R5XLA2</accession>
<proteinExistence type="predicted"/>
<gene>
    <name evidence="2" type="ORF">E2R57_20665</name>
</gene>
<feature type="transmembrane region" description="Helical" evidence="1">
    <location>
        <begin position="66"/>
        <end position="91"/>
    </location>
</feature>
<feature type="transmembrane region" description="Helical" evidence="1">
    <location>
        <begin position="25"/>
        <end position="45"/>
    </location>
</feature>
<keyword evidence="1" id="KW-0812">Transmembrane</keyword>
<feature type="transmembrane region" description="Helical" evidence="1">
    <location>
        <begin position="171"/>
        <end position="191"/>
    </location>
</feature>
<evidence type="ECO:0000256" key="1">
    <source>
        <dbReference type="SAM" id="Phobius"/>
    </source>
</evidence>
<evidence type="ECO:0000313" key="2">
    <source>
        <dbReference type="EMBL" id="TDL32123.1"/>
    </source>
</evidence>
<dbReference type="Pfam" id="PF16481">
    <property type="entry name" value="DUF5058"/>
    <property type="match status" value="1"/>
</dbReference>
<dbReference type="RefSeq" id="WP_133352282.1">
    <property type="nucleotide sequence ID" value="NZ_SMZQ01000017.1"/>
</dbReference>
<dbReference type="Proteomes" id="UP000294621">
    <property type="component" value="Unassembled WGS sequence"/>
</dbReference>
<protein>
    <submittedName>
        <fullName evidence="2">DUF5058 family protein</fullName>
    </submittedName>
</protein>
<organism evidence="2 3">
    <name type="scientific">Arthrobacter nitrophenolicus</name>
    <dbReference type="NCBI Taxonomy" id="683150"/>
    <lineage>
        <taxon>Bacteria</taxon>
        <taxon>Bacillati</taxon>
        <taxon>Actinomycetota</taxon>
        <taxon>Actinomycetes</taxon>
        <taxon>Micrococcales</taxon>
        <taxon>Micrococcaceae</taxon>
        <taxon>Arthrobacter</taxon>
    </lineage>
</organism>
<reference evidence="2 3" key="1">
    <citation type="submission" date="2019-03" db="EMBL/GenBank/DDBJ databases">
        <title>Genome Sequencing and Assembly of Various Microbes Isolated from Partially Reclaimed Soil and Acid Mine Drainage (AMD) Site.</title>
        <authorList>
            <person name="Steinbock B."/>
            <person name="Bechtold R."/>
            <person name="Sevigny J.L."/>
            <person name="Thomas D."/>
            <person name="Cuthill L.R."/>
            <person name="Aveiro Johannsen E.J."/>
            <person name="Thomas K."/>
            <person name="Ghosh A."/>
        </authorList>
    </citation>
    <scope>NUCLEOTIDE SEQUENCE [LARGE SCALE GENOMIC DNA]</scope>
    <source>
        <strain evidence="2 3">S-A1</strain>
    </source>
</reference>
<feature type="transmembrane region" description="Helical" evidence="1">
    <location>
        <begin position="229"/>
        <end position="246"/>
    </location>
</feature>
<feature type="transmembrane region" description="Helical" evidence="1">
    <location>
        <begin position="133"/>
        <end position="159"/>
    </location>
</feature>
<name>A0A4R5XLA2_9MICC</name>
<dbReference type="OrthoDB" id="86868at2"/>
<keyword evidence="1" id="KW-0472">Membrane</keyword>
<sequence length="252" mass="26036">MRSSVATTVVDPGSTDIQPLIHHPVLWICAAGVFLVIILQSVIYFRAIRQAAGDADLNPSQVRGSVRAGAVAAIGPSLAVALIAISLLPLFGTPAVLTRIGLVGSAAFDVAAAGLAAGTQGAQLGGPTYTQKIFALGFAAMTMGGLLWMLATLVLTPILSKGDAKLRQVNPAVMTIVPAAALLAAFFTLTFQETLKSPVHLITVVSSAAVMGLCLLVSKRFHLPWLREWGLGIAIFISLAVAYLVTSSAPVA</sequence>